<dbReference type="AlphaFoldDB" id="A0A0N1NYB8"/>
<protein>
    <submittedName>
        <fullName evidence="3">Transcription initiation factor IIE subunit alpha</fullName>
    </submittedName>
</protein>
<dbReference type="PANTHER" id="PTHR13097:SF7">
    <property type="entry name" value="GENERAL TRANSCRIPTION FACTOR IIE SUBUNIT 1"/>
    <property type="match status" value="1"/>
</dbReference>
<reference evidence="3 4" key="1">
    <citation type="submission" date="2015-06" db="EMBL/GenBank/DDBJ databases">
        <title>Draft genome of the ant-associated black yeast Phialophora attae CBS 131958.</title>
        <authorList>
            <person name="Moreno L.F."/>
            <person name="Stielow B.J."/>
            <person name="de Hoog S."/>
            <person name="Vicente V.A."/>
            <person name="Weiss V.A."/>
            <person name="de Vries M."/>
            <person name="Cruz L.M."/>
            <person name="Souza E.M."/>
        </authorList>
    </citation>
    <scope>NUCLEOTIDE SEQUENCE [LARGE SCALE GENOMIC DNA]</scope>
    <source>
        <strain evidence="3 4">CBS 131958</strain>
    </source>
</reference>
<dbReference type="GO" id="GO:0003743">
    <property type="term" value="F:translation initiation factor activity"/>
    <property type="evidence" value="ECO:0007669"/>
    <property type="project" value="UniProtKB-KW"/>
</dbReference>
<gene>
    <name evidence="3" type="ORF">AB675_5276</name>
</gene>
<evidence type="ECO:0000313" key="4">
    <source>
        <dbReference type="Proteomes" id="UP000038010"/>
    </source>
</evidence>
<keyword evidence="3" id="KW-0648">Protein biosynthesis</keyword>
<dbReference type="OrthoDB" id="361102at2759"/>
<evidence type="ECO:0000313" key="3">
    <source>
        <dbReference type="EMBL" id="KPI39515.1"/>
    </source>
</evidence>
<feature type="compositionally biased region" description="Acidic residues" evidence="1">
    <location>
        <begin position="404"/>
        <end position="420"/>
    </location>
</feature>
<feature type="region of interest" description="Disordered" evidence="1">
    <location>
        <begin position="323"/>
        <end position="492"/>
    </location>
</feature>
<dbReference type="InterPro" id="IPR002853">
    <property type="entry name" value="TFIIE_asu"/>
</dbReference>
<feature type="compositionally biased region" description="Polar residues" evidence="1">
    <location>
        <begin position="433"/>
        <end position="443"/>
    </location>
</feature>
<feature type="compositionally biased region" description="Basic and acidic residues" evidence="1">
    <location>
        <begin position="344"/>
        <end position="353"/>
    </location>
</feature>
<name>A0A0N1NYB8_9EURO</name>
<feature type="domain" description="Transcription initiation factor IIE subunit alpha N-terminal" evidence="2">
    <location>
        <begin position="58"/>
        <end position="200"/>
    </location>
</feature>
<evidence type="ECO:0000256" key="1">
    <source>
        <dbReference type="SAM" id="MobiDB-lite"/>
    </source>
</evidence>
<dbReference type="RefSeq" id="XP_017999478.1">
    <property type="nucleotide sequence ID" value="XM_018145476.1"/>
</dbReference>
<dbReference type="InterPro" id="IPR024550">
    <property type="entry name" value="TFIIEa/SarR/Rpc3_HTH_dom"/>
</dbReference>
<dbReference type="STRING" id="1664694.A0A0N1NYB8"/>
<dbReference type="InterPro" id="IPR039997">
    <property type="entry name" value="TFE"/>
</dbReference>
<feature type="compositionally biased region" description="Acidic residues" evidence="1">
    <location>
        <begin position="480"/>
        <end position="492"/>
    </location>
</feature>
<dbReference type="GeneID" id="28737356"/>
<dbReference type="EMBL" id="LFJN01000015">
    <property type="protein sequence ID" value="KPI39515.1"/>
    <property type="molecule type" value="Genomic_DNA"/>
</dbReference>
<dbReference type="GO" id="GO:0006367">
    <property type="term" value="P:transcription initiation at RNA polymerase II promoter"/>
    <property type="evidence" value="ECO:0007669"/>
    <property type="project" value="InterPro"/>
</dbReference>
<organism evidence="3 4">
    <name type="scientific">Cyphellophora attinorum</name>
    <dbReference type="NCBI Taxonomy" id="1664694"/>
    <lineage>
        <taxon>Eukaryota</taxon>
        <taxon>Fungi</taxon>
        <taxon>Dikarya</taxon>
        <taxon>Ascomycota</taxon>
        <taxon>Pezizomycotina</taxon>
        <taxon>Eurotiomycetes</taxon>
        <taxon>Chaetothyriomycetidae</taxon>
        <taxon>Chaetothyriales</taxon>
        <taxon>Cyphellophoraceae</taxon>
        <taxon>Cyphellophora</taxon>
    </lineage>
</organism>
<keyword evidence="3" id="KW-0396">Initiation factor</keyword>
<dbReference type="PANTHER" id="PTHR13097">
    <property type="entry name" value="TRANSCRIPTION INITIATION FACTOR IIE, ALPHA SUBUNIT"/>
    <property type="match status" value="1"/>
</dbReference>
<feature type="compositionally biased region" description="Basic and acidic residues" evidence="1">
    <location>
        <begin position="464"/>
        <end position="473"/>
    </location>
</feature>
<keyword evidence="4" id="KW-1185">Reference proteome</keyword>
<accession>A0A0N1NYB8</accession>
<sequence length="492" mass="55309">MSETHPWYRSLESLAHQPGLNHPLTLKLSATLSIQNGRSESPSPHGRPLLLRRAQTDPHHRRILTHGCLHIDDIHDLTGLQNKEARSYLQPLIANRFVTSSIHKEFNLRTQKAQDRIYYWCKSSDAVNVIKYRIIQLRQEITTEYQVKAGPDFWLCPRCKSTFKELDIVPSGPEGNMLCLRCSHELDINPAATQDKDSHEGIMRLNEQLAPFNSQIAEVDLKIARGDFRELTFDETFSRRKPVPKEISGRTEDNWADLKQGRERDKAAGAVNEDDINLNLTSAAALSKEEAEREAERKRRIANNSLLPDWHAGGVVNGAGSSLDIRGGSNKRNTTNGLPVATLKAEDSDEKKPIIPTTAADEDTKPSIPPAETKEQREQDIMEQYMLDMQREQAEADRKRLQEAEEEDEEDEDDDDEFEDVPGTGTPAAGTPIDSSQDNNIQASREFEDDSSEAATPASLPPTDVRDDKRIKLEQQQAGDDGDSEEEFEDVG</sequence>
<feature type="compositionally biased region" description="Basic and acidic residues" evidence="1">
    <location>
        <begin position="389"/>
        <end position="403"/>
    </location>
</feature>
<dbReference type="GO" id="GO:0005673">
    <property type="term" value="C:transcription factor TFIIE complex"/>
    <property type="evidence" value="ECO:0007669"/>
    <property type="project" value="TreeGrafter"/>
</dbReference>
<comment type="caution">
    <text evidence="3">The sequence shown here is derived from an EMBL/GenBank/DDBJ whole genome shotgun (WGS) entry which is preliminary data.</text>
</comment>
<dbReference type="Proteomes" id="UP000038010">
    <property type="component" value="Unassembled WGS sequence"/>
</dbReference>
<dbReference type="Pfam" id="PF02002">
    <property type="entry name" value="TFIIE_alpha"/>
    <property type="match status" value="1"/>
</dbReference>
<proteinExistence type="predicted"/>
<dbReference type="VEuPathDB" id="FungiDB:AB675_5276"/>
<evidence type="ECO:0000259" key="2">
    <source>
        <dbReference type="SMART" id="SM00531"/>
    </source>
</evidence>
<dbReference type="SMART" id="SM00531">
    <property type="entry name" value="TFIIE"/>
    <property type="match status" value="1"/>
</dbReference>